<evidence type="ECO:0000313" key="2">
    <source>
        <dbReference type="EMBL" id="KXA92281.1"/>
    </source>
</evidence>
<name>A0A133UDJ8_9EURY</name>
<dbReference type="AlphaFoldDB" id="A0A133UDJ8"/>
<evidence type="ECO:0000256" key="1">
    <source>
        <dbReference type="SAM" id="MobiDB-lite"/>
    </source>
</evidence>
<feature type="non-terminal residue" evidence="2">
    <location>
        <position position="1"/>
    </location>
</feature>
<protein>
    <submittedName>
        <fullName evidence="2">Uncharacterized protein</fullName>
    </submittedName>
</protein>
<feature type="compositionally biased region" description="Basic residues" evidence="1">
    <location>
        <begin position="53"/>
        <end position="65"/>
    </location>
</feature>
<dbReference type="Proteomes" id="UP000070373">
    <property type="component" value="Unassembled WGS sequence"/>
</dbReference>
<proteinExistence type="predicted"/>
<comment type="caution">
    <text evidence="2">The sequence shown here is derived from an EMBL/GenBank/DDBJ whole genome shotgun (WGS) entry which is preliminary data.</text>
</comment>
<feature type="region of interest" description="Disordered" evidence="1">
    <location>
        <begin position="22"/>
        <end position="72"/>
    </location>
</feature>
<reference evidence="2 3" key="1">
    <citation type="journal article" date="2016" name="Sci. Rep.">
        <title>Metabolic traits of an uncultured archaeal lineage -MSBL1- from brine pools of the Red Sea.</title>
        <authorList>
            <person name="Mwirichia R."/>
            <person name="Alam I."/>
            <person name="Rashid M."/>
            <person name="Vinu M."/>
            <person name="Ba-Alawi W."/>
            <person name="Anthony Kamau A."/>
            <person name="Kamanda Ngugi D."/>
            <person name="Goker M."/>
            <person name="Klenk H.P."/>
            <person name="Bajic V."/>
            <person name="Stingl U."/>
        </authorList>
    </citation>
    <scope>NUCLEOTIDE SEQUENCE [LARGE SCALE GENOMIC DNA]</scope>
    <source>
        <strain evidence="2">SCGC-AAA259E17</strain>
    </source>
</reference>
<gene>
    <name evidence="2" type="ORF">AKJ64_03530</name>
</gene>
<dbReference type="EMBL" id="LHXN01000063">
    <property type="protein sequence ID" value="KXA92281.1"/>
    <property type="molecule type" value="Genomic_DNA"/>
</dbReference>
<sequence length="72" mass="8390">SHKFGFCERNGTSMVLSGTFQSQTSFQKRKGISPDPGKVEAPESFQQVWNTLRSKKRERSPRPHSKREPRWQ</sequence>
<keyword evidence="3" id="KW-1185">Reference proteome</keyword>
<evidence type="ECO:0000313" key="3">
    <source>
        <dbReference type="Proteomes" id="UP000070373"/>
    </source>
</evidence>
<organism evidence="2 3">
    <name type="scientific">candidate division MSBL1 archaeon SCGC-AAA259E17</name>
    <dbReference type="NCBI Taxonomy" id="1698263"/>
    <lineage>
        <taxon>Archaea</taxon>
        <taxon>Methanobacteriati</taxon>
        <taxon>Methanobacteriota</taxon>
        <taxon>candidate division MSBL1</taxon>
    </lineage>
</organism>
<accession>A0A133UDJ8</accession>